<evidence type="ECO:0000313" key="6">
    <source>
        <dbReference type="EnsemblPlants" id="Kaladp0058s0110.1.v1.1.CDS.1"/>
    </source>
</evidence>
<evidence type="ECO:0000256" key="1">
    <source>
        <dbReference type="ARBA" id="ARBA00004496"/>
    </source>
</evidence>
<proteinExistence type="inferred from homology"/>
<accession>A0A7N0U9E8</accession>
<dbReference type="PANTHER" id="PTHR10168">
    <property type="entry name" value="GLUTAREDOXIN"/>
    <property type="match status" value="1"/>
</dbReference>
<comment type="similarity">
    <text evidence="2">Belongs to the glutaredoxin family. CC-type subfamily.</text>
</comment>
<reference evidence="6" key="1">
    <citation type="submission" date="2021-01" db="UniProtKB">
        <authorList>
            <consortium name="EnsemblPlants"/>
        </authorList>
    </citation>
    <scope>IDENTIFICATION</scope>
</reference>
<dbReference type="InterPro" id="IPR036249">
    <property type="entry name" value="Thioredoxin-like_sf"/>
</dbReference>
<dbReference type="InterPro" id="IPR014025">
    <property type="entry name" value="Glutaredoxin_subgr"/>
</dbReference>
<evidence type="ECO:0000259" key="5">
    <source>
        <dbReference type="Pfam" id="PF00462"/>
    </source>
</evidence>
<dbReference type="PRINTS" id="PR00160">
    <property type="entry name" value="GLUTAREDOXIN"/>
</dbReference>
<dbReference type="InterPro" id="IPR011905">
    <property type="entry name" value="GlrX-like_pln_2"/>
</dbReference>
<dbReference type="NCBIfam" id="TIGR02189">
    <property type="entry name" value="GlrX-like_plant"/>
    <property type="match status" value="1"/>
</dbReference>
<feature type="domain" description="Glutaredoxin" evidence="5">
    <location>
        <begin position="51"/>
        <end position="108"/>
    </location>
</feature>
<dbReference type="GO" id="GO:0005737">
    <property type="term" value="C:cytoplasm"/>
    <property type="evidence" value="ECO:0007669"/>
    <property type="project" value="UniProtKB-SubCell"/>
</dbReference>
<dbReference type="Pfam" id="PF00462">
    <property type="entry name" value="Glutaredoxin"/>
    <property type="match status" value="1"/>
</dbReference>
<evidence type="ECO:0000256" key="4">
    <source>
        <dbReference type="ARBA" id="ARBA00023284"/>
    </source>
</evidence>
<keyword evidence="3" id="KW-0963">Cytoplasm</keyword>
<dbReference type="InterPro" id="IPR002109">
    <property type="entry name" value="Glutaredoxin"/>
</dbReference>
<keyword evidence="7" id="KW-1185">Reference proteome</keyword>
<evidence type="ECO:0000313" key="7">
    <source>
        <dbReference type="Proteomes" id="UP000594263"/>
    </source>
</evidence>
<evidence type="ECO:0000256" key="3">
    <source>
        <dbReference type="ARBA" id="ARBA00022490"/>
    </source>
</evidence>
<sequence>MQGLKRYRSAPNDAVRLQLTTPPSHGNTLAIDVSESADQRIRRLISEHPLVIFARSACYMCYVMKNLLSTIGAHPTVIELEDEEELKALRAVAGGEETPTVFIGGERVGVLESLVALHLSGRLAPKLVQAGAL</sequence>
<keyword evidence="4" id="KW-0676">Redox-active center</keyword>
<organism evidence="6 7">
    <name type="scientific">Kalanchoe fedtschenkoi</name>
    <name type="common">Lavender scallops</name>
    <name type="synonym">South American air plant</name>
    <dbReference type="NCBI Taxonomy" id="63787"/>
    <lineage>
        <taxon>Eukaryota</taxon>
        <taxon>Viridiplantae</taxon>
        <taxon>Streptophyta</taxon>
        <taxon>Embryophyta</taxon>
        <taxon>Tracheophyta</taxon>
        <taxon>Spermatophyta</taxon>
        <taxon>Magnoliopsida</taxon>
        <taxon>eudicotyledons</taxon>
        <taxon>Gunneridae</taxon>
        <taxon>Pentapetalae</taxon>
        <taxon>Saxifragales</taxon>
        <taxon>Crassulaceae</taxon>
        <taxon>Kalanchoe</taxon>
    </lineage>
</organism>
<dbReference type="AlphaFoldDB" id="A0A7N0U9E8"/>
<name>A0A7N0U9E8_KALFE</name>
<evidence type="ECO:0000256" key="2">
    <source>
        <dbReference type="ARBA" id="ARBA00007568"/>
    </source>
</evidence>
<comment type="subcellular location">
    <subcellularLocation>
        <location evidence="1">Cytoplasm</location>
    </subcellularLocation>
</comment>
<protein>
    <recommendedName>
        <fullName evidence="5">Glutaredoxin domain-containing protein</fullName>
    </recommendedName>
</protein>
<dbReference type="Gene3D" id="3.40.30.10">
    <property type="entry name" value="Glutaredoxin"/>
    <property type="match status" value="1"/>
</dbReference>
<dbReference type="Gramene" id="Kaladp0058s0110.1.v1.1">
    <property type="protein sequence ID" value="Kaladp0058s0110.1.v1.1.CDS.1"/>
    <property type="gene ID" value="Kaladp0058s0110.v1.1"/>
</dbReference>
<dbReference type="OMA" id="HIALTWE"/>
<dbReference type="Proteomes" id="UP000594263">
    <property type="component" value="Unplaced"/>
</dbReference>
<dbReference type="SUPFAM" id="SSF52833">
    <property type="entry name" value="Thioredoxin-like"/>
    <property type="match status" value="1"/>
</dbReference>
<dbReference type="EnsemblPlants" id="Kaladp0058s0110.1.v1.1">
    <property type="protein sequence ID" value="Kaladp0058s0110.1.v1.1.CDS.1"/>
    <property type="gene ID" value="Kaladp0058s0110.v1.1"/>
</dbReference>
<dbReference type="PROSITE" id="PS51354">
    <property type="entry name" value="GLUTAREDOXIN_2"/>
    <property type="match status" value="1"/>
</dbReference>